<organism evidence="8 9">
    <name type="scientific">Aureibacter tunicatorum</name>
    <dbReference type="NCBI Taxonomy" id="866807"/>
    <lineage>
        <taxon>Bacteria</taxon>
        <taxon>Pseudomonadati</taxon>
        <taxon>Bacteroidota</taxon>
        <taxon>Cytophagia</taxon>
        <taxon>Cytophagales</taxon>
        <taxon>Persicobacteraceae</taxon>
        <taxon>Aureibacter</taxon>
    </lineage>
</organism>
<evidence type="ECO:0000259" key="7">
    <source>
        <dbReference type="Pfam" id="PF02900"/>
    </source>
</evidence>
<dbReference type="GO" id="GO:0016702">
    <property type="term" value="F:oxidoreductase activity, acting on single donors with incorporation of molecular oxygen, incorporation of two atoms of oxygen"/>
    <property type="evidence" value="ECO:0007669"/>
    <property type="project" value="UniProtKB-ARBA"/>
</dbReference>
<comment type="cofactor">
    <cofactor evidence="1">
        <name>Zn(2+)</name>
        <dbReference type="ChEBI" id="CHEBI:29105"/>
    </cofactor>
</comment>
<feature type="chain" id="PRO_5042282823" evidence="6">
    <location>
        <begin position="23"/>
        <end position="304"/>
    </location>
</feature>
<dbReference type="EC" id="1.13.11.-" evidence="8"/>
<sequence length="304" mass="34083">MKRRKFMAKMSMLGLSAPLMPAAQYLSDMKTSLKSNGKAMPALFIGHGSPTNGIESNEFSNYWTKLAEEIPRPKAILCISAHWLTRGTAVTAMKEPKTIHDFGNFSQELYDVQYSAPGDPVLAGRIKTYLAEDYSIGMDHDWGMDHGCWTIARQMYPDADIPVLQMSIDYHKPAQYHYELGKQLAYLRKKGVLILGSGNMVHNLRKAGAPKGMPLSMSSINSEFGYDWALEIDEKFKKLILSKEHESLINYEKLGKAARLAIPTPDHYFPMLYALALQGDREEIDIFNDKCVGGSISMTSFRVG</sequence>
<dbReference type="InterPro" id="IPR014436">
    <property type="entry name" value="Extradiol_dOase_DODA"/>
</dbReference>
<dbReference type="Pfam" id="PF02900">
    <property type="entry name" value="LigB"/>
    <property type="match status" value="1"/>
</dbReference>
<dbReference type="PANTHER" id="PTHR30096:SF0">
    <property type="entry name" value="4,5-DOPA DIOXYGENASE EXTRADIOL-LIKE PROTEIN"/>
    <property type="match status" value="1"/>
</dbReference>
<dbReference type="PANTHER" id="PTHR30096">
    <property type="entry name" value="4,5-DOPA DIOXYGENASE EXTRADIOL-LIKE PROTEIN"/>
    <property type="match status" value="1"/>
</dbReference>
<gene>
    <name evidence="8" type="ORF">HNQ88_001789</name>
</gene>
<accession>A0AAE4BST1</accession>
<keyword evidence="8" id="KW-0223">Dioxygenase</keyword>
<keyword evidence="5 8" id="KW-0560">Oxidoreductase</keyword>
<keyword evidence="6" id="KW-0732">Signal</keyword>
<feature type="domain" description="Extradiol ring-cleavage dioxygenase class III enzyme subunit B" evidence="7">
    <location>
        <begin position="63"/>
        <end position="281"/>
    </location>
</feature>
<evidence type="ECO:0000313" key="9">
    <source>
        <dbReference type="Proteomes" id="UP001185092"/>
    </source>
</evidence>
<keyword evidence="9" id="KW-1185">Reference proteome</keyword>
<dbReference type="Gene3D" id="3.40.830.10">
    <property type="entry name" value="LigB-like"/>
    <property type="match status" value="1"/>
</dbReference>
<evidence type="ECO:0000256" key="4">
    <source>
        <dbReference type="ARBA" id="ARBA00022833"/>
    </source>
</evidence>
<dbReference type="RefSeq" id="WP_309938259.1">
    <property type="nucleotide sequence ID" value="NZ_AP025305.1"/>
</dbReference>
<comment type="caution">
    <text evidence="8">The sequence shown here is derived from an EMBL/GenBank/DDBJ whole genome shotgun (WGS) entry which is preliminary data.</text>
</comment>
<protein>
    <submittedName>
        <fullName evidence="8">4,5-DOPA dioxygenase extradiol</fullName>
        <ecNumber evidence="8">1.13.11.-</ecNumber>
    </submittedName>
</protein>
<proteinExistence type="inferred from homology"/>
<evidence type="ECO:0000256" key="2">
    <source>
        <dbReference type="ARBA" id="ARBA00007581"/>
    </source>
</evidence>
<dbReference type="GO" id="GO:0008270">
    <property type="term" value="F:zinc ion binding"/>
    <property type="evidence" value="ECO:0007669"/>
    <property type="project" value="InterPro"/>
</dbReference>
<dbReference type="InterPro" id="IPR004183">
    <property type="entry name" value="Xdiol_dOase_suB"/>
</dbReference>
<dbReference type="PIRSF" id="PIRSF006157">
    <property type="entry name" value="Doxgns_DODA"/>
    <property type="match status" value="1"/>
</dbReference>
<dbReference type="CDD" id="cd07363">
    <property type="entry name" value="45_DOPA_Dioxygenase"/>
    <property type="match status" value="1"/>
</dbReference>
<evidence type="ECO:0000256" key="5">
    <source>
        <dbReference type="ARBA" id="ARBA00023002"/>
    </source>
</evidence>
<name>A0AAE4BST1_9BACT</name>
<dbReference type="Proteomes" id="UP001185092">
    <property type="component" value="Unassembled WGS sequence"/>
</dbReference>
<feature type="signal peptide" evidence="6">
    <location>
        <begin position="1"/>
        <end position="22"/>
    </location>
</feature>
<evidence type="ECO:0000256" key="3">
    <source>
        <dbReference type="ARBA" id="ARBA00022723"/>
    </source>
</evidence>
<comment type="similarity">
    <text evidence="2">Belongs to the DODA-type extradiol aromatic ring-opening dioxygenase family.</text>
</comment>
<dbReference type="EMBL" id="JAVDQD010000002">
    <property type="protein sequence ID" value="MDR6238752.1"/>
    <property type="molecule type" value="Genomic_DNA"/>
</dbReference>
<evidence type="ECO:0000256" key="1">
    <source>
        <dbReference type="ARBA" id="ARBA00001947"/>
    </source>
</evidence>
<dbReference type="GO" id="GO:0008198">
    <property type="term" value="F:ferrous iron binding"/>
    <property type="evidence" value="ECO:0007669"/>
    <property type="project" value="InterPro"/>
</dbReference>
<reference evidence="8" key="1">
    <citation type="submission" date="2023-07" db="EMBL/GenBank/DDBJ databases">
        <title>Genomic Encyclopedia of Type Strains, Phase IV (KMG-IV): sequencing the most valuable type-strain genomes for metagenomic binning, comparative biology and taxonomic classification.</title>
        <authorList>
            <person name="Goeker M."/>
        </authorList>
    </citation>
    <scope>NUCLEOTIDE SEQUENCE</scope>
    <source>
        <strain evidence="8">DSM 26174</strain>
    </source>
</reference>
<keyword evidence="3" id="KW-0479">Metal-binding</keyword>
<dbReference type="SUPFAM" id="SSF53213">
    <property type="entry name" value="LigB-like"/>
    <property type="match status" value="1"/>
</dbReference>
<dbReference type="AlphaFoldDB" id="A0AAE4BST1"/>
<evidence type="ECO:0000256" key="6">
    <source>
        <dbReference type="SAM" id="SignalP"/>
    </source>
</evidence>
<keyword evidence="4" id="KW-0862">Zinc</keyword>
<evidence type="ECO:0000313" key="8">
    <source>
        <dbReference type="EMBL" id="MDR6238752.1"/>
    </source>
</evidence>
<dbReference type="NCBIfam" id="NF007914">
    <property type="entry name" value="PRK10628.1"/>
    <property type="match status" value="1"/>
</dbReference>